<dbReference type="CDD" id="cd00531">
    <property type="entry name" value="NTF2_like"/>
    <property type="match status" value="1"/>
</dbReference>
<reference evidence="2" key="1">
    <citation type="submission" date="2020-05" db="EMBL/GenBank/DDBJ databases">
        <authorList>
            <person name="Chiriac C."/>
            <person name="Salcher M."/>
            <person name="Ghai R."/>
            <person name="Kavagutti S V."/>
        </authorList>
    </citation>
    <scope>NUCLEOTIDE SEQUENCE</scope>
</reference>
<dbReference type="Gene3D" id="3.10.450.50">
    <property type="match status" value="1"/>
</dbReference>
<dbReference type="Pfam" id="PF13577">
    <property type="entry name" value="SnoaL_4"/>
    <property type="match status" value="1"/>
</dbReference>
<evidence type="ECO:0000259" key="1">
    <source>
        <dbReference type="Pfam" id="PF13577"/>
    </source>
</evidence>
<organism evidence="2">
    <name type="scientific">freshwater metagenome</name>
    <dbReference type="NCBI Taxonomy" id="449393"/>
    <lineage>
        <taxon>unclassified sequences</taxon>
        <taxon>metagenomes</taxon>
        <taxon>ecological metagenomes</taxon>
    </lineage>
</organism>
<gene>
    <name evidence="2" type="ORF">UFOPK4098_00824</name>
    <name evidence="3" type="ORF">UFOPK4347_00041</name>
</gene>
<accession>A0A6J7QRE3</accession>
<feature type="domain" description="SnoaL-like" evidence="1">
    <location>
        <begin position="11"/>
        <end position="134"/>
    </location>
</feature>
<dbReference type="EMBL" id="CAFBPN010000036">
    <property type="protein sequence ID" value="CAB5020310.1"/>
    <property type="molecule type" value="Genomic_DNA"/>
</dbReference>
<dbReference type="EMBL" id="CAFBQU010000001">
    <property type="protein sequence ID" value="CAB5057717.1"/>
    <property type="molecule type" value="Genomic_DNA"/>
</dbReference>
<dbReference type="SUPFAM" id="SSF54427">
    <property type="entry name" value="NTF2-like"/>
    <property type="match status" value="1"/>
</dbReference>
<proteinExistence type="predicted"/>
<dbReference type="InterPro" id="IPR032710">
    <property type="entry name" value="NTF2-like_dom_sf"/>
</dbReference>
<dbReference type="InterPro" id="IPR037401">
    <property type="entry name" value="SnoaL-like"/>
</dbReference>
<name>A0A6J7QRE3_9ZZZZ</name>
<evidence type="ECO:0000313" key="2">
    <source>
        <dbReference type="EMBL" id="CAB5020310.1"/>
    </source>
</evidence>
<evidence type="ECO:0000313" key="3">
    <source>
        <dbReference type="EMBL" id="CAB5057717.1"/>
    </source>
</evidence>
<sequence>MSNENTPGLQDALDQMDIRNLISRYCWALDKNDRELFSQVFAPDATADLGGVHCVGIDAIWTRIRQALGHLDASQHITGSQEISLCGDTAKSRAYLFAQHVRRAAKDGPYYVVAGEYVDDLVRTPQGWRIAYRTLNVIWTEGNRAAAAPDLEK</sequence>
<dbReference type="AlphaFoldDB" id="A0A6J7QRE3"/>
<protein>
    <submittedName>
        <fullName evidence="2">Unannotated protein</fullName>
    </submittedName>
</protein>